<keyword evidence="2" id="KW-0560">Oxidoreductase</keyword>
<dbReference type="GO" id="GO:0004791">
    <property type="term" value="F:thioredoxin-disulfide reductase (NADPH) activity"/>
    <property type="evidence" value="ECO:0007669"/>
    <property type="project" value="UniProtKB-EC"/>
</dbReference>
<dbReference type="Gene3D" id="6.10.250.330">
    <property type="match status" value="1"/>
</dbReference>
<name>A0A7H0JW55_9CORY</name>
<dbReference type="InterPro" id="IPR023753">
    <property type="entry name" value="FAD/NAD-binding_dom"/>
</dbReference>
<organism evidence="6 7">
    <name type="scientific">Corynebacterium lujinxingii</name>
    <dbReference type="NCBI Taxonomy" id="2763010"/>
    <lineage>
        <taxon>Bacteria</taxon>
        <taxon>Bacillati</taxon>
        <taxon>Actinomycetota</taxon>
        <taxon>Actinomycetes</taxon>
        <taxon>Mycobacteriales</taxon>
        <taxon>Corynebacteriaceae</taxon>
        <taxon>Corynebacterium</taxon>
    </lineage>
</organism>
<evidence type="ECO:0000313" key="8">
    <source>
        <dbReference type="Proteomes" id="UP000642876"/>
    </source>
</evidence>
<evidence type="ECO:0000256" key="2">
    <source>
        <dbReference type="ARBA" id="ARBA00023002"/>
    </source>
</evidence>
<dbReference type="RefSeq" id="WP_171193978.1">
    <property type="nucleotide sequence ID" value="NZ_CP061032.1"/>
</dbReference>
<dbReference type="InterPro" id="IPR036188">
    <property type="entry name" value="FAD/NAD-bd_sf"/>
</dbReference>
<dbReference type="AlphaFoldDB" id="A0A7H0JW55"/>
<gene>
    <name evidence="5" type="ORF">H7348_05440</name>
    <name evidence="6" type="ORF">IAU68_05945</name>
</gene>
<comment type="catalytic activity">
    <reaction evidence="3">
        <text>[thioredoxin]-dithiol + NADP(+) = [thioredoxin]-disulfide + NADPH + H(+)</text>
        <dbReference type="Rhea" id="RHEA:20345"/>
        <dbReference type="Rhea" id="RHEA-COMP:10698"/>
        <dbReference type="Rhea" id="RHEA-COMP:10700"/>
        <dbReference type="ChEBI" id="CHEBI:15378"/>
        <dbReference type="ChEBI" id="CHEBI:29950"/>
        <dbReference type="ChEBI" id="CHEBI:50058"/>
        <dbReference type="ChEBI" id="CHEBI:57783"/>
        <dbReference type="ChEBI" id="CHEBI:58349"/>
        <dbReference type="EC" id="1.8.1.9"/>
    </reaction>
</comment>
<accession>A0A7H0JW55</accession>
<protein>
    <submittedName>
        <fullName evidence="6">NAD(P)/FAD-dependent oxidoreductase</fullName>
    </submittedName>
</protein>
<dbReference type="Proteomes" id="UP000516235">
    <property type="component" value="Chromosome"/>
</dbReference>
<dbReference type="KEGG" id="cluj:IAU68_05945"/>
<dbReference type="PANTHER" id="PTHR48105">
    <property type="entry name" value="THIOREDOXIN REDUCTASE 1-RELATED-RELATED"/>
    <property type="match status" value="1"/>
</dbReference>
<dbReference type="EMBL" id="JACMYE010000004">
    <property type="protein sequence ID" value="MBC3178756.1"/>
    <property type="molecule type" value="Genomic_DNA"/>
</dbReference>
<evidence type="ECO:0000256" key="3">
    <source>
        <dbReference type="ARBA" id="ARBA00048132"/>
    </source>
</evidence>
<sequence>MDETSYLLSSPANARALRDRLVRLEGHVAEREELTSDAASISGQHFDVVIVGGGFAGTAAAINLARANRKVCVVDAGTTRNRNSEHMHGVIGLDAANPSALLTRGHAEYVSYGGVLIDGQVESLEQTPTGDWSVRLTTGEVSTASQVLVATGITDVLPEVPGLSELWGTRVFHCPYCHGYEVNGKNLGVVGGKNPGFTTRIATLLTKWASKVTLHTNGMELSPEQRERLDECGVTLAADDVVQVSPVSGDDHAVEITTDSGALQYEACFTGPEFKPNDELLRKAGCTVADGWVQVERGKTSEPGLWAVGNVVSSPDQVSQALGSGAAVAIAIDQHLFDQN</sequence>
<dbReference type="PRINTS" id="PR00368">
    <property type="entry name" value="FADPNR"/>
</dbReference>
<keyword evidence="1" id="KW-0285">Flavoprotein</keyword>
<evidence type="ECO:0000313" key="5">
    <source>
        <dbReference type="EMBL" id="MBC3178756.1"/>
    </source>
</evidence>
<dbReference type="EMBL" id="CP061032">
    <property type="protein sequence ID" value="QNP89271.1"/>
    <property type="molecule type" value="Genomic_DNA"/>
</dbReference>
<keyword evidence="8" id="KW-1185">Reference proteome</keyword>
<dbReference type="Pfam" id="PF07992">
    <property type="entry name" value="Pyr_redox_2"/>
    <property type="match status" value="1"/>
</dbReference>
<feature type="domain" description="FAD/NAD(P)-binding" evidence="4">
    <location>
        <begin position="46"/>
        <end position="325"/>
    </location>
</feature>
<dbReference type="PRINTS" id="PR00469">
    <property type="entry name" value="PNDRDTASEII"/>
</dbReference>
<dbReference type="Proteomes" id="UP000642876">
    <property type="component" value="Unassembled WGS sequence"/>
</dbReference>
<reference evidence="7 8" key="1">
    <citation type="submission" date="2020-08" db="EMBL/GenBank/DDBJ databases">
        <title>novel species in genus Corynebacterium.</title>
        <authorList>
            <person name="Zhang G."/>
        </authorList>
    </citation>
    <scope>NUCLEOTIDE SEQUENCE [LARGE SCALE GENOMIC DNA]</scope>
    <source>
        <strain evidence="7 8">zg-917</strain>
        <strain evidence="6">Zg-917</strain>
    </source>
</reference>
<dbReference type="Gene3D" id="3.50.50.60">
    <property type="entry name" value="FAD/NAD(P)-binding domain"/>
    <property type="match status" value="2"/>
</dbReference>
<proteinExistence type="predicted"/>
<dbReference type="SUPFAM" id="SSF51905">
    <property type="entry name" value="FAD/NAD(P)-binding domain"/>
    <property type="match status" value="2"/>
</dbReference>
<evidence type="ECO:0000313" key="6">
    <source>
        <dbReference type="EMBL" id="QNP89271.1"/>
    </source>
</evidence>
<evidence type="ECO:0000259" key="4">
    <source>
        <dbReference type="Pfam" id="PF07992"/>
    </source>
</evidence>
<dbReference type="InterPro" id="IPR050097">
    <property type="entry name" value="Ferredoxin-NADP_redctase_2"/>
</dbReference>
<evidence type="ECO:0000256" key="1">
    <source>
        <dbReference type="ARBA" id="ARBA00022630"/>
    </source>
</evidence>
<evidence type="ECO:0000313" key="7">
    <source>
        <dbReference type="Proteomes" id="UP000516235"/>
    </source>
</evidence>